<organism evidence="1 2">
    <name type="scientific">Porphyromonas circumdentaria</name>
    <dbReference type="NCBI Taxonomy" id="29524"/>
    <lineage>
        <taxon>Bacteria</taxon>
        <taxon>Pseudomonadati</taxon>
        <taxon>Bacteroidota</taxon>
        <taxon>Bacteroidia</taxon>
        <taxon>Bacteroidales</taxon>
        <taxon>Porphyromonadaceae</taxon>
        <taxon>Porphyromonas</taxon>
    </lineage>
</organism>
<accession>A0A1T4LN43</accession>
<gene>
    <name evidence="1" type="ORF">SAMN02745171_00455</name>
</gene>
<dbReference type="RefSeq" id="WP_078736419.1">
    <property type="nucleotide sequence ID" value="NZ_FUXE01000004.1"/>
</dbReference>
<reference evidence="2" key="1">
    <citation type="submission" date="2017-02" db="EMBL/GenBank/DDBJ databases">
        <authorList>
            <person name="Varghese N."/>
            <person name="Submissions S."/>
        </authorList>
    </citation>
    <scope>NUCLEOTIDE SEQUENCE [LARGE SCALE GENOMIC DNA]</scope>
    <source>
        <strain evidence="2">ATCC 51356</strain>
    </source>
</reference>
<dbReference type="OrthoDB" id="1011460at2"/>
<evidence type="ECO:0000313" key="1">
    <source>
        <dbReference type="EMBL" id="SJZ56123.1"/>
    </source>
</evidence>
<evidence type="ECO:0000313" key="2">
    <source>
        <dbReference type="Proteomes" id="UP000190121"/>
    </source>
</evidence>
<sequence length="119" mass="13324">MDALIASLPDRSSQEQKGEFQVVNFLNPQYPEGNVCTKKQVAAAKARGWTPLKYISDEEIVDYERSEEVAIDAILTQEEATIIAIYSVDGRRLAELQQGVNIVRLSNGQTRKVLITDKQ</sequence>
<dbReference type="AlphaFoldDB" id="A0A1T4LN43"/>
<name>A0A1T4LN43_9PORP</name>
<dbReference type="Proteomes" id="UP000190121">
    <property type="component" value="Unassembled WGS sequence"/>
</dbReference>
<dbReference type="STRING" id="29524.SAMN02745171_00455"/>
<dbReference type="EMBL" id="FUXE01000004">
    <property type="protein sequence ID" value="SJZ56123.1"/>
    <property type="molecule type" value="Genomic_DNA"/>
</dbReference>
<protein>
    <submittedName>
        <fullName evidence="1">Uncharacterized protein</fullName>
    </submittedName>
</protein>
<proteinExistence type="predicted"/>
<keyword evidence="2" id="KW-1185">Reference proteome</keyword>